<dbReference type="PROSITE" id="PS50060">
    <property type="entry name" value="MAM_2"/>
    <property type="match status" value="2"/>
</dbReference>
<feature type="domain" description="MAM" evidence="5">
    <location>
        <begin position="939"/>
        <end position="1108"/>
    </location>
</feature>
<feature type="coiled-coil region" evidence="4">
    <location>
        <begin position="820"/>
        <end position="847"/>
    </location>
</feature>
<evidence type="ECO:0000256" key="4">
    <source>
        <dbReference type="SAM" id="Coils"/>
    </source>
</evidence>
<dbReference type="GO" id="GO:0006886">
    <property type="term" value="P:intracellular protein transport"/>
    <property type="evidence" value="ECO:0007669"/>
    <property type="project" value="InterPro"/>
</dbReference>
<dbReference type="InterPro" id="IPR024095">
    <property type="entry name" value="Vesicle_P115"/>
</dbReference>
<organism evidence="6">
    <name type="scientific">Trichuris suis</name>
    <name type="common">pig whipworm</name>
    <dbReference type="NCBI Taxonomy" id="68888"/>
    <lineage>
        <taxon>Eukaryota</taxon>
        <taxon>Metazoa</taxon>
        <taxon>Ecdysozoa</taxon>
        <taxon>Nematoda</taxon>
        <taxon>Enoplea</taxon>
        <taxon>Dorylaimia</taxon>
        <taxon>Trichinellida</taxon>
        <taxon>Trichuridae</taxon>
        <taxon>Trichuris</taxon>
    </lineage>
</organism>
<dbReference type="GO" id="GO:0006888">
    <property type="term" value="P:endoplasmic reticulum to Golgi vesicle-mediated transport"/>
    <property type="evidence" value="ECO:0007669"/>
    <property type="project" value="TreeGrafter"/>
</dbReference>
<dbReference type="GO" id="GO:0005783">
    <property type="term" value="C:endoplasmic reticulum"/>
    <property type="evidence" value="ECO:0007669"/>
    <property type="project" value="TreeGrafter"/>
</dbReference>
<evidence type="ECO:0000313" key="6">
    <source>
        <dbReference type="EMBL" id="KFD67628.1"/>
    </source>
</evidence>
<dbReference type="InterPro" id="IPR016024">
    <property type="entry name" value="ARM-type_fold"/>
</dbReference>
<dbReference type="Pfam" id="PF04869">
    <property type="entry name" value="Uso1_p115_head"/>
    <property type="match status" value="1"/>
</dbReference>
<dbReference type="InterPro" id="IPR006953">
    <property type="entry name" value="Vesicle_Uso1_P115_head"/>
</dbReference>
<dbReference type="InterPro" id="IPR000998">
    <property type="entry name" value="MAM_dom"/>
</dbReference>
<sequence length="1492" mass="165079">MNFLRSGFKTIVGSEGAPSEDQTDLIETISRLVNRLLTASLPDDRRDALRALRSLSKRFRREVGDHAMSALVRVLRSSLAACRFQLETLSLSLLLLVLSGSQPSYNVEVDCQTLALETLKNIFTGYEDADGLGASDGQPDNQEEMERLTTIFLEESDSVTILLKLTGSVEFPVRVQAVRLLTFLLGRKPKAIQDILLENHASIPKLVDLLQDVQEVIRNDAVLLLCELTDGNASIQKIVAFHSGFERLLNIISDEATSVISEDCLYLILQLLNGNPSNIQLFRENSLIQHLRTLLLLFVNPEDDVASSAKNEEQWTPLLCSTVNQLLLIIRALVSPSNSGELIASCQKAIRDCGLLAELCQLLMSSSITADVLSNVIVSVAESIRGNQSNQDFFESIVAPSSPPRPIVLILLISMTSKSQVFVLRVAALYCVQCYLYKNERGKHSLVETLLPTTAESLELTAGHLICTGLVSVDPLQVWLCGCTLLHCLVNSTTQQERLLCVKLAKSANEAPMSLMQQVVTTLLHTNDFQIRIALMMLLCAWLAHCPLAVGHALQNESVVPYLLGVVRAHEADDGESLLQGMSAFLLGLCVLYNHDSSKKYDKKTLVDLVGGQLGKERFVEKLEFISKSEAFAGAARKPYIRAHSADDLVFDHEFCKLFRALEATLCHCVVGSTALINGLPPGQADMHNHIVDEYKRLIKQQDDETKRLRLRIEELEKGASSTADDHMRQRLQQLEEICQRKVTQQQLDALGQLTSLRCQLQSLQTLLQQREAESNHFQQQCQAWQAYVAAAGGQNGAVDPMQAHVQELNAQLSFGWQMYEQQSQELARLAAENAQLKLRLDDVTCSLQLNELKVSTTTEKAPIAAKPVGETNAADYAALSGEHELLLELLSDQDQKIKELKKLLRENHVAVSSDDEDEDQQQKANGYGEEFITQSSDLNCDFENIETCRWKNVENGHGDDNDWYRMVKQDAKRWPAVIRPAYTPPQGNHLIIAGSENKGGQQATAVWISSPIRCQIGPGKLSFTYWIYGKATLAVMAVAASQIPLTKVAEVSPKSCTFREQRGTYCLVDIPAIDQPFQLAIQTYSDQAREGFAAIDDIQYKAEVCPPGSVQHQDFAMAPTPRQFATSASEANCNFESTCQWYNIDGDQYDWQLVTSLPRHERWDQMTPDGPPQGAFAMINKEQTSQAGRGYFVSPAFYCQRGTGQLRFKQVSLFRQWKSGSAAFKVCALRVGTLEEIFCANDVASAYRSSVTIPGPINEPYELAIIGIGTGARSDSMAIDDIEYTADVCSGQVIGERACKALSCTFSSGHACNWILSNSVVDGQRFETVSYPVGAANNVKIRPTGKREVDQNAYSFLFSDILSTYFLAALIHKAHQPTAFIESEQFSLSQSRVLRMHVKRSTWGSELYVCRNRFDGNLQQSNCHLVAGPSLTIDDPTNGADIMETLSPQDTKIYIVAHHPQLSRSGNAAFGIDSIDLLDENGSSMCGTSSQ</sequence>
<dbReference type="InterPro" id="IPR013320">
    <property type="entry name" value="ConA-like_dom_sf"/>
</dbReference>
<comment type="subcellular location">
    <subcellularLocation>
        <location evidence="1">Golgi apparatus</location>
    </subcellularLocation>
</comment>
<name>A0A085NDT2_9BILA</name>
<dbReference type="GO" id="GO:0045056">
    <property type="term" value="P:transcytosis"/>
    <property type="evidence" value="ECO:0007669"/>
    <property type="project" value="TreeGrafter"/>
</dbReference>
<dbReference type="Pfam" id="PF00629">
    <property type="entry name" value="MAM"/>
    <property type="match status" value="2"/>
</dbReference>
<dbReference type="Gene3D" id="2.60.120.200">
    <property type="match status" value="2"/>
</dbReference>
<dbReference type="InterPro" id="IPR011989">
    <property type="entry name" value="ARM-like"/>
</dbReference>
<protein>
    <recommendedName>
        <fullName evidence="5">MAM domain-containing protein</fullName>
    </recommendedName>
</protein>
<keyword evidence="2" id="KW-0333">Golgi apparatus</keyword>
<dbReference type="SUPFAM" id="SSF48371">
    <property type="entry name" value="ARM repeat"/>
    <property type="match status" value="1"/>
</dbReference>
<feature type="coiled-coil region" evidence="4">
    <location>
        <begin position="692"/>
        <end position="719"/>
    </location>
</feature>
<dbReference type="GO" id="GO:0000139">
    <property type="term" value="C:Golgi membrane"/>
    <property type="evidence" value="ECO:0007669"/>
    <property type="project" value="InterPro"/>
</dbReference>
<feature type="coiled-coil region" evidence="4">
    <location>
        <begin position="754"/>
        <end position="781"/>
    </location>
</feature>
<gene>
    <name evidence="6" type="ORF">M514_20124</name>
</gene>
<dbReference type="EMBL" id="KL367512">
    <property type="protein sequence ID" value="KFD67628.1"/>
    <property type="molecule type" value="Genomic_DNA"/>
</dbReference>
<dbReference type="GO" id="GO:0048280">
    <property type="term" value="P:vesicle fusion with Golgi apparatus"/>
    <property type="evidence" value="ECO:0007669"/>
    <property type="project" value="InterPro"/>
</dbReference>
<evidence type="ECO:0000256" key="1">
    <source>
        <dbReference type="ARBA" id="ARBA00004555"/>
    </source>
</evidence>
<dbReference type="PANTHER" id="PTHR10013">
    <property type="entry name" value="GENERAL VESICULAR TRANSPORT FACTOR P115"/>
    <property type="match status" value="1"/>
</dbReference>
<evidence type="ECO:0000256" key="3">
    <source>
        <dbReference type="ARBA" id="ARBA00023054"/>
    </source>
</evidence>
<dbReference type="InterPro" id="IPR041209">
    <property type="entry name" value="P115_Arm_rpt"/>
</dbReference>
<dbReference type="GO" id="GO:0012507">
    <property type="term" value="C:ER to Golgi transport vesicle membrane"/>
    <property type="evidence" value="ECO:0007669"/>
    <property type="project" value="TreeGrafter"/>
</dbReference>
<dbReference type="GO" id="GO:0005795">
    <property type="term" value="C:Golgi stack"/>
    <property type="evidence" value="ECO:0007669"/>
    <property type="project" value="TreeGrafter"/>
</dbReference>
<feature type="domain" description="MAM" evidence="5">
    <location>
        <begin position="1132"/>
        <end position="1292"/>
    </location>
</feature>
<accession>A0A085NDT2</accession>
<dbReference type="Proteomes" id="UP000030758">
    <property type="component" value="Unassembled WGS sequence"/>
</dbReference>
<dbReference type="SMART" id="SM00137">
    <property type="entry name" value="MAM"/>
    <property type="match status" value="2"/>
</dbReference>
<dbReference type="Pfam" id="PF18770">
    <property type="entry name" value="Arm_vescicular"/>
    <property type="match status" value="1"/>
</dbReference>
<dbReference type="Gene3D" id="1.25.10.10">
    <property type="entry name" value="Leucine-rich Repeat Variant"/>
    <property type="match status" value="1"/>
</dbReference>
<dbReference type="SUPFAM" id="SSF49899">
    <property type="entry name" value="Concanavalin A-like lectins/glucanases"/>
    <property type="match status" value="2"/>
</dbReference>
<evidence type="ECO:0000256" key="2">
    <source>
        <dbReference type="ARBA" id="ARBA00023034"/>
    </source>
</evidence>
<proteinExistence type="predicted"/>
<reference evidence="6" key="1">
    <citation type="journal article" date="2014" name="Nat. Genet.">
        <title>Genome and transcriptome of the porcine whipworm Trichuris suis.</title>
        <authorList>
            <person name="Jex A.R."/>
            <person name="Nejsum P."/>
            <person name="Schwarz E.M."/>
            <person name="Hu L."/>
            <person name="Young N.D."/>
            <person name="Hall R.S."/>
            <person name="Korhonen P.K."/>
            <person name="Liao S."/>
            <person name="Thamsborg S."/>
            <person name="Xia J."/>
            <person name="Xu P."/>
            <person name="Wang S."/>
            <person name="Scheerlinck J.P."/>
            <person name="Hofmann A."/>
            <person name="Sternberg P.W."/>
            <person name="Wang J."/>
            <person name="Gasser R.B."/>
        </authorList>
    </citation>
    <scope>NUCLEOTIDE SEQUENCE [LARGE SCALE GENOMIC DNA]</scope>
    <source>
        <strain evidence="6">DCEP-RM93F</strain>
    </source>
</reference>
<dbReference type="PANTHER" id="PTHR10013:SF0">
    <property type="entry name" value="GENERAL VESICULAR TRANSPORT FACTOR P115"/>
    <property type="match status" value="1"/>
</dbReference>
<keyword evidence="3 4" id="KW-0175">Coiled coil</keyword>
<evidence type="ECO:0000259" key="5">
    <source>
        <dbReference type="PROSITE" id="PS50060"/>
    </source>
</evidence>
<dbReference type="GO" id="GO:0048211">
    <property type="term" value="P:Golgi vesicle docking"/>
    <property type="evidence" value="ECO:0007669"/>
    <property type="project" value="TreeGrafter"/>
</dbReference>